<feature type="domain" description="AMP-dependent synthetase/ligase" evidence="1">
    <location>
        <begin position="470"/>
        <end position="533"/>
    </location>
</feature>
<protein>
    <recommendedName>
        <fullName evidence="5">AMP-dependent synthetase/ligase domain-containing protein</fullName>
    </recommendedName>
</protein>
<dbReference type="InterPro" id="IPR023213">
    <property type="entry name" value="CAT-like_dom_sf"/>
</dbReference>
<evidence type="ECO:0008006" key="5">
    <source>
        <dbReference type="Google" id="ProtNLM"/>
    </source>
</evidence>
<gene>
    <name evidence="3" type="ORF">ADK38_07995</name>
</gene>
<dbReference type="SUPFAM" id="SSF56801">
    <property type="entry name" value="Acetyl-CoA synthetase-like"/>
    <property type="match status" value="1"/>
</dbReference>
<dbReference type="InterPro" id="IPR000873">
    <property type="entry name" value="AMP-dep_synth/lig_dom"/>
</dbReference>
<accession>A0ABR5JAU5</accession>
<evidence type="ECO:0000313" key="3">
    <source>
        <dbReference type="EMBL" id="KOG90574.1"/>
    </source>
</evidence>
<dbReference type="Gene3D" id="3.30.559.30">
    <property type="entry name" value="Nonribosomal peptide synthetase, condensation domain"/>
    <property type="match status" value="1"/>
</dbReference>
<dbReference type="Pfam" id="PF00668">
    <property type="entry name" value="Condensation"/>
    <property type="match status" value="1"/>
</dbReference>
<dbReference type="Gene3D" id="3.40.50.12780">
    <property type="entry name" value="N-terminal domain of ligase-like"/>
    <property type="match status" value="1"/>
</dbReference>
<sequence length="533" mass="57365">MPLDTIHRYVDVTGALDLDTFDRALRLIADDPEPELSLVDLSGESDPRRTAEHLIRTEALRLREARAARDGGRAARDGHAARNVHEAQDAHAVRNAHAAAELAFSHTVYRLAPDRHLWAHRYGPPLMDEARGALLERRVAEAYTALSRGEAAPAPRGASPRAAMERETAYVQSERYARDRAYWLERFADHPEPAAIPGYRSDGVGVADGEASLAGPIAWVAPAAAARLRAEASRSGVSWPRWVIAAVGAFVGRMAGANEALLTMPISDRTPFATAETVATADALPLQFPVRAGAGLAELAGEADRAIAELLEHRRFRGERLLRELGRSVDGRRSFGPNVRVIPVGDVPAEDIPVGGAPAGTELRFGPCRGTVHDLSNRLVDDFGVLIHESADGATIRITFEANPALYDRAWVKGAHRAFLALLEGATASPSLPLSRIGTLDESERSLTVGECGTTPRLPAEAESALELFSARVAENPDAVAVRAGADAVSYGELESRANRLARYLSRLGVRRESRVGLCLPRDVDMIVGLLAV</sequence>
<feature type="domain" description="Condensation" evidence="2">
    <location>
        <begin position="104"/>
        <end position="445"/>
    </location>
</feature>
<reference evidence="3 4" key="1">
    <citation type="submission" date="2015-07" db="EMBL/GenBank/DDBJ databases">
        <authorList>
            <person name="Ju K.-S."/>
            <person name="Doroghazi J.R."/>
            <person name="Metcalf W.W."/>
        </authorList>
    </citation>
    <scope>NUCLEOTIDE SEQUENCE [LARGE SCALE GENOMIC DNA]</scope>
    <source>
        <strain evidence="3 4">NRRL B-3589</strain>
    </source>
</reference>
<feature type="non-terminal residue" evidence="3">
    <location>
        <position position="533"/>
    </location>
</feature>
<evidence type="ECO:0000313" key="4">
    <source>
        <dbReference type="Proteomes" id="UP000037020"/>
    </source>
</evidence>
<keyword evidence="4" id="KW-1185">Reference proteome</keyword>
<dbReference type="EMBL" id="LGUT01000652">
    <property type="protein sequence ID" value="KOG90574.1"/>
    <property type="molecule type" value="Genomic_DNA"/>
</dbReference>
<proteinExistence type="predicted"/>
<dbReference type="SUPFAM" id="SSF52777">
    <property type="entry name" value="CoA-dependent acyltransferases"/>
    <property type="match status" value="1"/>
</dbReference>
<name>A0ABR5JAU5_9ACTN</name>
<dbReference type="PANTHER" id="PTHR45527">
    <property type="entry name" value="NONRIBOSOMAL PEPTIDE SYNTHETASE"/>
    <property type="match status" value="1"/>
</dbReference>
<dbReference type="Proteomes" id="UP000037020">
    <property type="component" value="Unassembled WGS sequence"/>
</dbReference>
<comment type="caution">
    <text evidence="3">The sequence shown here is derived from an EMBL/GenBank/DDBJ whole genome shotgun (WGS) entry which is preliminary data.</text>
</comment>
<dbReference type="PANTHER" id="PTHR45527:SF14">
    <property type="entry name" value="PLIPASTATIN SYNTHASE SUBUNIT B"/>
    <property type="match status" value="1"/>
</dbReference>
<evidence type="ECO:0000259" key="1">
    <source>
        <dbReference type="Pfam" id="PF00501"/>
    </source>
</evidence>
<dbReference type="InterPro" id="IPR042099">
    <property type="entry name" value="ANL_N_sf"/>
</dbReference>
<dbReference type="Pfam" id="PF00501">
    <property type="entry name" value="AMP-binding"/>
    <property type="match status" value="1"/>
</dbReference>
<dbReference type="InterPro" id="IPR001242">
    <property type="entry name" value="Condensation_dom"/>
</dbReference>
<organism evidence="3 4">
    <name type="scientific">Streptomyces varsoviensis</name>
    <dbReference type="NCBI Taxonomy" id="67373"/>
    <lineage>
        <taxon>Bacteria</taxon>
        <taxon>Bacillati</taxon>
        <taxon>Actinomycetota</taxon>
        <taxon>Actinomycetes</taxon>
        <taxon>Kitasatosporales</taxon>
        <taxon>Streptomycetaceae</taxon>
        <taxon>Streptomyces</taxon>
    </lineage>
</organism>
<dbReference type="Gene3D" id="3.30.559.10">
    <property type="entry name" value="Chloramphenicol acetyltransferase-like domain"/>
    <property type="match status" value="1"/>
</dbReference>
<evidence type="ECO:0000259" key="2">
    <source>
        <dbReference type="Pfam" id="PF00668"/>
    </source>
</evidence>